<evidence type="ECO:0000256" key="8">
    <source>
        <dbReference type="ARBA" id="ARBA00048679"/>
    </source>
</evidence>
<evidence type="ECO:0000313" key="10">
    <source>
        <dbReference type="EMBL" id="CAG8489342.1"/>
    </source>
</evidence>
<dbReference type="PROSITE" id="PS50011">
    <property type="entry name" value="PROTEIN_KINASE_DOM"/>
    <property type="match status" value="1"/>
</dbReference>
<dbReference type="GO" id="GO:0005524">
    <property type="term" value="F:ATP binding"/>
    <property type="evidence" value="ECO:0007669"/>
    <property type="project" value="UniProtKB-KW"/>
</dbReference>
<evidence type="ECO:0000256" key="6">
    <source>
        <dbReference type="ARBA" id="ARBA00022840"/>
    </source>
</evidence>
<keyword evidence="3" id="KW-0808">Transferase</keyword>
<dbReference type="InterPro" id="IPR000719">
    <property type="entry name" value="Prot_kinase_dom"/>
</dbReference>
<comment type="catalytic activity">
    <reaction evidence="7">
        <text>L-threonyl-[protein] + ATP = O-phospho-L-threonyl-[protein] + ADP + H(+)</text>
        <dbReference type="Rhea" id="RHEA:46608"/>
        <dbReference type="Rhea" id="RHEA-COMP:11060"/>
        <dbReference type="Rhea" id="RHEA-COMP:11605"/>
        <dbReference type="ChEBI" id="CHEBI:15378"/>
        <dbReference type="ChEBI" id="CHEBI:30013"/>
        <dbReference type="ChEBI" id="CHEBI:30616"/>
        <dbReference type="ChEBI" id="CHEBI:61977"/>
        <dbReference type="ChEBI" id="CHEBI:456216"/>
        <dbReference type="EC" id="2.7.11.1"/>
    </reaction>
</comment>
<dbReference type="AlphaFoldDB" id="A0A9N8WNE8"/>
<evidence type="ECO:0000256" key="3">
    <source>
        <dbReference type="ARBA" id="ARBA00022679"/>
    </source>
</evidence>
<dbReference type="EC" id="2.7.11.1" evidence="1"/>
<evidence type="ECO:0000313" key="11">
    <source>
        <dbReference type="Proteomes" id="UP000789706"/>
    </source>
</evidence>
<name>A0A9N8WNE8_9GLOM</name>
<gene>
    <name evidence="10" type="ORF">DEBURN_LOCUS4087</name>
</gene>
<dbReference type="InterPro" id="IPR011009">
    <property type="entry name" value="Kinase-like_dom_sf"/>
</dbReference>
<accession>A0A9N8WNE8</accession>
<evidence type="ECO:0000256" key="4">
    <source>
        <dbReference type="ARBA" id="ARBA00022741"/>
    </source>
</evidence>
<evidence type="ECO:0000259" key="9">
    <source>
        <dbReference type="PROSITE" id="PS50011"/>
    </source>
</evidence>
<dbReference type="Gene3D" id="1.10.510.10">
    <property type="entry name" value="Transferase(Phosphotransferase) domain 1"/>
    <property type="match status" value="1"/>
</dbReference>
<evidence type="ECO:0000256" key="7">
    <source>
        <dbReference type="ARBA" id="ARBA00047899"/>
    </source>
</evidence>
<evidence type="ECO:0000256" key="1">
    <source>
        <dbReference type="ARBA" id="ARBA00012513"/>
    </source>
</evidence>
<keyword evidence="11" id="KW-1185">Reference proteome</keyword>
<dbReference type="SUPFAM" id="SSF56112">
    <property type="entry name" value="Protein kinase-like (PK-like)"/>
    <property type="match status" value="1"/>
</dbReference>
<dbReference type="EMBL" id="CAJVPK010000289">
    <property type="protein sequence ID" value="CAG8489342.1"/>
    <property type="molecule type" value="Genomic_DNA"/>
</dbReference>
<keyword evidence="5" id="KW-0418">Kinase</keyword>
<sequence>MSIPSVEENKVFGSAFLKSTLKKLMGLKLEPAEIIVELVKEISGEVQGLETETEKGFFVKSNEKILQEYFINECKPLQTSEKSKLVIEDVHSIPLLTTRKPNFVFIAKGCPLDALHVVAVGEIKKPNNQFSNADIGQAVSFGEKYEYVSPEKIHYEAKGTTQVVRPINTDRTSIVYEGKLTNMDSVVSSWYESKNLQKEDIGNIIETLRTAHSRNIVHMDLRRYNFIRDDDEKILIIDWGYSVSKNESGKFAGTLECVPLKSLINCEQITYSPNIDLICLVRSFYLLLHSPVNAVMERIIFDGKTDFESQAKMY</sequence>
<dbReference type="InterPro" id="IPR049229">
    <property type="entry name" value="DUF6826"/>
</dbReference>
<keyword evidence="6" id="KW-0067">ATP-binding</keyword>
<evidence type="ECO:0000256" key="2">
    <source>
        <dbReference type="ARBA" id="ARBA00022527"/>
    </source>
</evidence>
<reference evidence="10" key="1">
    <citation type="submission" date="2021-06" db="EMBL/GenBank/DDBJ databases">
        <authorList>
            <person name="Kallberg Y."/>
            <person name="Tangrot J."/>
            <person name="Rosling A."/>
        </authorList>
    </citation>
    <scope>NUCLEOTIDE SEQUENCE</scope>
    <source>
        <strain evidence="10">AZ414A</strain>
    </source>
</reference>
<dbReference type="Proteomes" id="UP000789706">
    <property type="component" value="Unassembled WGS sequence"/>
</dbReference>
<dbReference type="Pfam" id="PF01163">
    <property type="entry name" value="RIO1"/>
    <property type="match status" value="1"/>
</dbReference>
<feature type="domain" description="Protein kinase" evidence="9">
    <location>
        <begin position="6"/>
        <end position="314"/>
    </location>
</feature>
<organism evidence="10 11">
    <name type="scientific">Diversispora eburnea</name>
    <dbReference type="NCBI Taxonomy" id="1213867"/>
    <lineage>
        <taxon>Eukaryota</taxon>
        <taxon>Fungi</taxon>
        <taxon>Fungi incertae sedis</taxon>
        <taxon>Mucoromycota</taxon>
        <taxon>Glomeromycotina</taxon>
        <taxon>Glomeromycetes</taxon>
        <taxon>Diversisporales</taxon>
        <taxon>Diversisporaceae</taxon>
        <taxon>Diversispora</taxon>
    </lineage>
</organism>
<protein>
    <recommendedName>
        <fullName evidence="1">non-specific serine/threonine protein kinase</fullName>
        <ecNumber evidence="1">2.7.11.1</ecNumber>
    </recommendedName>
</protein>
<comment type="catalytic activity">
    <reaction evidence="8">
        <text>L-seryl-[protein] + ATP = O-phospho-L-seryl-[protein] + ADP + H(+)</text>
        <dbReference type="Rhea" id="RHEA:17989"/>
        <dbReference type="Rhea" id="RHEA-COMP:9863"/>
        <dbReference type="Rhea" id="RHEA-COMP:11604"/>
        <dbReference type="ChEBI" id="CHEBI:15378"/>
        <dbReference type="ChEBI" id="CHEBI:29999"/>
        <dbReference type="ChEBI" id="CHEBI:30616"/>
        <dbReference type="ChEBI" id="CHEBI:83421"/>
        <dbReference type="ChEBI" id="CHEBI:456216"/>
        <dbReference type="EC" id="2.7.11.1"/>
    </reaction>
</comment>
<evidence type="ECO:0000256" key="5">
    <source>
        <dbReference type="ARBA" id="ARBA00022777"/>
    </source>
</evidence>
<dbReference type="Pfam" id="PF20713">
    <property type="entry name" value="DUF6826"/>
    <property type="match status" value="1"/>
</dbReference>
<dbReference type="InterPro" id="IPR018934">
    <property type="entry name" value="RIO_dom"/>
</dbReference>
<dbReference type="GO" id="GO:0004674">
    <property type="term" value="F:protein serine/threonine kinase activity"/>
    <property type="evidence" value="ECO:0007669"/>
    <property type="project" value="UniProtKB-KW"/>
</dbReference>
<comment type="caution">
    <text evidence="10">The sequence shown here is derived from an EMBL/GenBank/DDBJ whole genome shotgun (WGS) entry which is preliminary data.</text>
</comment>
<keyword evidence="2" id="KW-0723">Serine/threonine-protein kinase</keyword>
<dbReference type="OrthoDB" id="2360334at2759"/>
<proteinExistence type="predicted"/>
<keyword evidence="4" id="KW-0547">Nucleotide-binding</keyword>